<evidence type="ECO:0000313" key="8">
    <source>
        <dbReference type="Proteomes" id="UP000615446"/>
    </source>
</evidence>
<evidence type="ECO:0000313" key="7">
    <source>
        <dbReference type="EMBL" id="GES82339.1"/>
    </source>
</evidence>
<dbReference type="OrthoDB" id="2413840at2759"/>
<reference evidence="7" key="1">
    <citation type="submission" date="2019-10" db="EMBL/GenBank/DDBJ databases">
        <title>Conservation and host-specific expression of non-tandemly repeated heterogenous ribosome RNA gene in arbuscular mycorrhizal fungi.</title>
        <authorList>
            <person name="Maeda T."/>
            <person name="Kobayashi Y."/>
            <person name="Nakagawa T."/>
            <person name="Ezawa T."/>
            <person name="Yamaguchi K."/>
            <person name="Bino T."/>
            <person name="Nishimoto Y."/>
            <person name="Shigenobu S."/>
            <person name="Kawaguchi M."/>
        </authorList>
    </citation>
    <scope>NUCLEOTIDE SEQUENCE</scope>
    <source>
        <strain evidence="7">HR1</strain>
    </source>
</reference>
<dbReference type="InterPro" id="IPR012337">
    <property type="entry name" value="RNaseH-like_sf"/>
</dbReference>
<comment type="subcellular location">
    <subcellularLocation>
        <location evidence="1">Nucleus</location>
    </subcellularLocation>
</comment>
<dbReference type="PANTHER" id="PTHR46481">
    <property type="entry name" value="ZINC FINGER BED DOMAIN-CONTAINING PROTEIN 4"/>
    <property type="match status" value="1"/>
</dbReference>
<evidence type="ECO:0000256" key="5">
    <source>
        <dbReference type="ARBA" id="ARBA00023242"/>
    </source>
</evidence>
<proteinExistence type="predicted"/>
<dbReference type="SUPFAM" id="SSF140996">
    <property type="entry name" value="Hermes dimerisation domain"/>
    <property type="match status" value="1"/>
</dbReference>
<dbReference type="PANTHER" id="PTHR46481:SF10">
    <property type="entry name" value="ZINC FINGER BED DOMAIN-CONTAINING PROTEIN 39"/>
    <property type="match status" value="1"/>
</dbReference>
<gene>
    <name evidence="7" type="ORF">RCL2_000955100</name>
</gene>
<dbReference type="InterPro" id="IPR052035">
    <property type="entry name" value="ZnF_BED_domain_contain"/>
</dbReference>
<feature type="domain" description="DUF659" evidence="6">
    <location>
        <begin position="162"/>
        <end position="269"/>
    </location>
</feature>
<protein>
    <submittedName>
        <fullName evidence="7">Ribonuclease H-like domain-containing protein</fullName>
    </submittedName>
</protein>
<dbReference type="AlphaFoldDB" id="A0A8H3QMS1"/>
<dbReference type="Proteomes" id="UP000615446">
    <property type="component" value="Unassembled WGS sequence"/>
</dbReference>
<keyword evidence="3" id="KW-0863">Zinc-finger</keyword>
<dbReference type="GO" id="GO:0005634">
    <property type="term" value="C:nucleus"/>
    <property type="evidence" value="ECO:0007669"/>
    <property type="project" value="UniProtKB-SubCell"/>
</dbReference>
<dbReference type="SUPFAM" id="SSF53098">
    <property type="entry name" value="Ribonuclease H-like"/>
    <property type="match status" value="1"/>
</dbReference>
<evidence type="ECO:0000256" key="2">
    <source>
        <dbReference type="ARBA" id="ARBA00022723"/>
    </source>
</evidence>
<keyword evidence="4" id="KW-0862">Zinc</keyword>
<sequence length="667" mass="77152">MTSSEPSENPRKGRRFTEVWNGHMIKGVQRTRGHYAATCSYCNFYWKDGKPHVLREHLANHCRKCPQEVLLQFAKIVGNEIAENEEDDESDSELTTKKQRLNDGQTSIRSFYKNKELEKGYSDEIHRSITKAFVMCNIPFSIIENPWFIDLIKTLQPGYDPPSRQVLSGTLLESETSRVNIRIMNELSADNNFTIAMDGWTDPHGNSLWAFMLMTGSRKEYLLSLENLSNIRHTGEHLSNVIEEVINKVGAKKFVAIVSDNGSNVAAAHEVKYIVRCANILTKYFKNSTLGSSWLNEAIKSKNIEGGGLKTYVETRWTTVYECVHSVWRLKDALQHVLENHEHEISNQAIKTILKKRGFFDDVRVISEILKPIKEAILMLERTYTTLADCYLYLLRIATFFKQMPVNDYRSLKNSCIKAFNERYKEFDEDIYLLAFFLHPQYKGAGIHNTQFERIQKTALNIWKNLGHKKTSGLELKAQLRKYLDQDNPYSAPYSNNDGPFQWWNLIVDGRSSFSRLAKIVFSITPHSASCERLFSALGWMFGKRRTNLNVQTIECMSKIYTHNIHSLSNSKRSLNHIGNSISNDDVQKMIDNLFEEGDILNENEDEEEEYEEPPNIQKESVDEMLNIEQVIDLGPWVYIESSEIPFMFNNKYDSDNDDDWNPEEIV</sequence>
<dbReference type="InterPro" id="IPR007021">
    <property type="entry name" value="DUF659"/>
</dbReference>
<evidence type="ECO:0000256" key="3">
    <source>
        <dbReference type="ARBA" id="ARBA00022771"/>
    </source>
</evidence>
<organism evidence="7 8">
    <name type="scientific">Rhizophagus clarus</name>
    <dbReference type="NCBI Taxonomy" id="94130"/>
    <lineage>
        <taxon>Eukaryota</taxon>
        <taxon>Fungi</taxon>
        <taxon>Fungi incertae sedis</taxon>
        <taxon>Mucoromycota</taxon>
        <taxon>Glomeromycotina</taxon>
        <taxon>Glomeromycetes</taxon>
        <taxon>Glomerales</taxon>
        <taxon>Glomeraceae</taxon>
        <taxon>Rhizophagus</taxon>
    </lineage>
</organism>
<evidence type="ECO:0000256" key="1">
    <source>
        <dbReference type="ARBA" id="ARBA00004123"/>
    </source>
</evidence>
<name>A0A8H3QMS1_9GLOM</name>
<keyword evidence="5" id="KW-0539">Nucleus</keyword>
<comment type="caution">
    <text evidence="7">The sequence shown here is derived from an EMBL/GenBank/DDBJ whole genome shotgun (WGS) entry which is preliminary data.</text>
</comment>
<accession>A0A8H3QMS1</accession>
<dbReference type="Pfam" id="PF04937">
    <property type="entry name" value="DUF659"/>
    <property type="match status" value="1"/>
</dbReference>
<evidence type="ECO:0000256" key="4">
    <source>
        <dbReference type="ARBA" id="ARBA00022833"/>
    </source>
</evidence>
<dbReference type="EMBL" id="BLAL01000060">
    <property type="protein sequence ID" value="GES82339.1"/>
    <property type="molecule type" value="Genomic_DNA"/>
</dbReference>
<evidence type="ECO:0000259" key="6">
    <source>
        <dbReference type="Pfam" id="PF04937"/>
    </source>
</evidence>
<keyword evidence="2" id="KW-0479">Metal-binding</keyword>
<dbReference type="GO" id="GO:0008270">
    <property type="term" value="F:zinc ion binding"/>
    <property type="evidence" value="ECO:0007669"/>
    <property type="project" value="UniProtKB-KW"/>
</dbReference>